<organism evidence="4 5">
    <name type="scientific">Sorangium cellulosum</name>
    <name type="common">Polyangium cellulosum</name>
    <dbReference type="NCBI Taxonomy" id="56"/>
    <lineage>
        <taxon>Bacteria</taxon>
        <taxon>Pseudomonadati</taxon>
        <taxon>Myxococcota</taxon>
        <taxon>Polyangia</taxon>
        <taxon>Polyangiales</taxon>
        <taxon>Polyangiaceae</taxon>
        <taxon>Sorangium</taxon>
    </lineage>
</organism>
<dbReference type="SMART" id="SM00320">
    <property type="entry name" value="WD40"/>
    <property type="match status" value="2"/>
</dbReference>
<dbReference type="InterPro" id="IPR019775">
    <property type="entry name" value="WD40_repeat_CS"/>
</dbReference>
<dbReference type="Proteomes" id="UP000238348">
    <property type="component" value="Chromosome"/>
</dbReference>
<dbReference type="PROSITE" id="PS00678">
    <property type="entry name" value="WD_REPEATS_1"/>
    <property type="match status" value="1"/>
</dbReference>
<dbReference type="AlphaFoldDB" id="A0A2L0ET42"/>
<dbReference type="PROSITE" id="PS50082">
    <property type="entry name" value="WD_REPEATS_2"/>
    <property type="match status" value="2"/>
</dbReference>
<evidence type="ECO:0000313" key="4">
    <source>
        <dbReference type="EMBL" id="AUX42471.1"/>
    </source>
</evidence>
<accession>A0A2L0ET42</accession>
<dbReference type="SUPFAM" id="SSF50978">
    <property type="entry name" value="WD40 repeat-like"/>
    <property type="match status" value="1"/>
</dbReference>
<dbReference type="InterPro" id="IPR001680">
    <property type="entry name" value="WD40_rpt"/>
</dbReference>
<dbReference type="EMBL" id="CP012673">
    <property type="protein sequence ID" value="AUX42471.1"/>
    <property type="molecule type" value="Genomic_DNA"/>
</dbReference>
<dbReference type="PROSITE" id="PS50294">
    <property type="entry name" value="WD_REPEATS_REGION"/>
    <property type="match status" value="2"/>
</dbReference>
<dbReference type="PANTHER" id="PTHR19879:SF9">
    <property type="entry name" value="TRANSCRIPTION INITIATION FACTOR TFIID SUBUNIT 5"/>
    <property type="match status" value="1"/>
</dbReference>
<name>A0A2L0ET42_SORCE</name>
<gene>
    <name evidence="4" type="ORF">SOCE26_039040</name>
</gene>
<evidence type="ECO:0000256" key="3">
    <source>
        <dbReference type="PROSITE-ProRule" id="PRU00221"/>
    </source>
</evidence>
<evidence type="ECO:0000256" key="1">
    <source>
        <dbReference type="ARBA" id="ARBA00022574"/>
    </source>
</evidence>
<evidence type="ECO:0000313" key="5">
    <source>
        <dbReference type="Proteomes" id="UP000238348"/>
    </source>
</evidence>
<keyword evidence="1 3" id="KW-0853">WD repeat</keyword>
<keyword evidence="2" id="KW-0677">Repeat</keyword>
<dbReference type="PANTHER" id="PTHR19879">
    <property type="entry name" value="TRANSCRIPTION INITIATION FACTOR TFIID"/>
    <property type="match status" value="1"/>
</dbReference>
<proteinExistence type="predicted"/>
<dbReference type="InterPro" id="IPR036322">
    <property type="entry name" value="WD40_repeat_dom_sf"/>
</dbReference>
<protein>
    <submittedName>
        <fullName evidence="4">Uncharacterized protein</fullName>
    </submittedName>
</protein>
<reference evidence="4 5" key="1">
    <citation type="submission" date="2015-09" db="EMBL/GenBank/DDBJ databases">
        <title>Sorangium comparison.</title>
        <authorList>
            <person name="Zaburannyi N."/>
            <person name="Bunk B."/>
            <person name="Overmann J."/>
            <person name="Mueller R."/>
        </authorList>
    </citation>
    <scope>NUCLEOTIDE SEQUENCE [LARGE SCALE GENOMIC DNA]</scope>
    <source>
        <strain evidence="4 5">So ce26</strain>
    </source>
</reference>
<evidence type="ECO:0000256" key="2">
    <source>
        <dbReference type="ARBA" id="ARBA00022737"/>
    </source>
</evidence>
<dbReference type="Pfam" id="PF00400">
    <property type="entry name" value="WD40"/>
    <property type="match status" value="2"/>
</dbReference>
<dbReference type="Gene3D" id="2.130.10.10">
    <property type="entry name" value="YVTN repeat-like/Quinoprotein amine dehydrogenase"/>
    <property type="match status" value="1"/>
</dbReference>
<feature type="repeat" description="WD" evidence="3">
    <location>
        <begin position="1"/>
        <end position="29"/>
    </location>
</feature>
<sequence length="126" mass="13662">MVISAVFIADGQRVVTASFDKTARVWNVDGSGTPVVLRGHEDEVISAVFNADGQRVVTASGDNTARVWAISAQALQQSLRAAAADCLSPEVRRAYLDEIDEAARKGYESCERSYGRTPFYPEVDPP</sequence>
<dbReference type="InterPro" id="IPR015943">
    <property type="entry name" value="WD40/YVTN_repeat-like_dom_sf"/>
</dbReference>
<feature type="repeat" description="WD" evidence="3">
    <location>
        <begin position="37"/>
        <end position="78"/>
    </location>
</feature>